<name>A0ABS5QFZ9_9PROT</name>
<keyword evidence="4" id="KW-1185">Reference proteome</keyword>
<comment type="caution">
    <text evidence="3">The sequence shown here is derived from an EMBL/GenBank/DDBJ whole genome shotgun (WGS) entry which is preliminary data.</text>
</comment>
<dbReference type="RefSeq" id="WP_213671011.1">
    <property type="nucleotide sequence ID" value="NZ_JAHCDA010000003.1"/>
</dbReference>
<sequence>MKKTILTLTAALTLAACSDGPTAKRVAEDQGFTQVETTGYRWSGCGEQDSYRTGFRALSPNGRRVSGVVCSSSFFGFGKTNTLRLD</sequence>
<accession>A0ABS5QFZ9</accession>
<evidence type="ECO:0000313" key="3">
    <source>
        <dbReference type="EMBL" id="MBS7812303.1"/>
    </source>
</evidence>
<dbReference type="Pfam" id="PF08139">
    <property type="entry name" value="LPAM_1"/>
    <property type="match status" value="1"/>
</dbReference>
<dbReference type="Proteomes" id="UP000766336">
    <property type="component" value="Unassembled WGS sequence"/>
</dbReference>
<organism evidence="3 4">
    <name type="scientific">Roseococcus pinisoli</name>
    <dbReference type="NCBI Taxonomy" id="2835040"/>
    <lineage>
        <taxon>Bacteria</taxon>
        <taxon>Pseudomonadati</taxon>
        <taxon>Pseudomonadota</taxon>
        <taxon>Alphaproteobacteria</taxon>
        <taxon>Acetobacterales</taxon>
        <taxon>Roseomonadaceae</taxon>
        <taxon>Roseococcus</taxon>
    </lineage>
</organism>
<dbReference type="EMBL" id="JAHCDA010000003">
    <property type="protein sequence ID" value="MBS7812303.1"/>
    <property type="molecule type" value="Genomic_DNA"/>
</dbReference>
<proteinExistence type="predicted"/>
<dbReference type="InterPro" id="IPR012640">
    <property type="entry name" value="Membr_lipoprot_lipid_attach_CS"/>
</dbReference>
<protein>
    <recommendedName>
        <fullName evidence="1">Type IV secretion system putative lipoprotein virB7</fullName>
    </recommendedName>
</protein>
<keyword evidence="2" id="KW-0732">Signal</keyword>
<gene>
    <name evidence="3" type="ORF">KHU32_15240</name>
</gene>
<reference evidence="3 4" key="1">
    <citation type="submission" date="2021-05" db="EMBL/GenBank/DDBJ databases">
        <title>Roseococcus sp. XZZS9, whole genome shotgun sequencing project.</title>
        <authorList>
            <person name="Zhao G."/>
            <person name="Shen L."/>
        </authorList>
    </citation>
    <scope>NUCLEOTIDE SEQUENCE [LARGE SCALE GENOMIC DNA]</scope>
    <source>
        <strain evidence="3 4">XZZS9</strain>
    </source>
</reference>
<evidence type="ECO:0000313" key="4">
    <source>
        <dbReference type="Proteomes" id="UP000766336"/>
    </source>
</evidence>
<keyword evidence="3" id="KW-0449">Lipoprotein</keyword>
<evidence type="ECO:0000256" key="1">
    <source>
        <dbReference type="ARBA" id="ARBA00017922"/>
    </source>
</evidence>
<evidence type="ECO:0000256" key="2">
    <source>
        <dbReference type="ARBA" id="ARBA00022729"/>
    </source>
</evidence>
<dbReference type="PROSITE" id="PS51257">
    <property type="entry name" value="PROKAR_LIPOPROTEIN"/>
    <property type="match status" value="1"/>
</dbReference>